<keyword evidence="2" id="KW-1185">Reference proteome</keyword>
<dbReference type="AlphaFoldDB" id="A0A7Z9BP48"/>
<sequence>MIKNGFTYMLIQFEPNENQKSSLVLPNFYRSVKSPQAKLIFYPELSP</sequence>
<evidence type="ECO:0000313" key="1">
    <source>
        <dbReference type="EMBL" id="VXD19105.1"/>
    </source>
</evidence>
<organism evidence="1 2">
    <name type="scientific">Planktothrix serta PCC 8927</name>
    <dbReference type="NCBI Taxonomy" id="671068"/>
    <lineage>
        <taxon>Bacteria</taxon>
        <taxon>Bacillati</taxon>
        <taxon>Cyanobacteriota</taxon>
        <taxon>Cyanophyceae</taxon>
        <taxon>Oscillatoriophycideae</taxon>
        <taxon>Oscillatoriales</taxon>
        <taxon>Microcoleaceae</taxon>
        <taxon>Planktothrix</taxon>
    </lineage>
</organism>
<dbReference type="EMBL" id="CZCU02000138">
    <property type="protein sequence ID" value="VXD19105.1"/>
    <property type="molecule type" value="Genomic_DNA"/>
</dbReference>
<gene>
    <name evidence="1" type="ORF">PL8927_620009</name>
</gene>
<dbReference type="Proteomes" id="UP000184550">
    <property type="component" value="Unassembled WGS sequence"/>
</dbReference>
<name>A0A7Z9BP48_9CYAN</name>
<comment type="caution">
    <text evidence="1">The sequence shown here is derived from an EMBL/GenBank/DDBJ whole genome shotgun (WGS) entry which is preliminary data.</text>
</comment>
<protein>
    <submittedName>
        <fullName evidence="1">Uncharacterized protein</fullName>
    </submittedName>
</protein>
<evidence type="ECO:0000313" key="2">
    <source>
        <dbReference type="Proteomes" id="UP000184550"/>
    </source>
</evidence>
<proteinExistence type="predicted"/>
<reference evidence="1" key="1">
    <citation type="submission" date="2019-10" db="EMBL/GenBank/DDBJ databases">
        <authorList>
            <consortium name="Genoscope - CEA"/>
            <person name="William W."/>
        </authorList>
    </citation>
    <scope>NUCLEOTIDE SEQUENCE [LARGE SCALE GENOMIC DNA]</scope>
    <source>
        <strain evidence="1">BBR_PRJEB10992</strain>
    </source>
</reference>
<accession>A0A7Z9BP48</accession>